<proteinExistence type="inferred from homology"/>
<comment type="similarity">
    <text evidence="1">Belongs to the outer membrane factor (OMF) (TC 1.B.17) family.</text>
</comment>
<keyword evidence="5" id="KW-1185">Reference proteome</keyword>
<comment type="caution">
    <text evidence="3">The sequence shown here is derived from an EMBL/GenBank/DDBJ whole genome shotgun (WGS) entry which is preliminary data.</text>
</comment>
<keyword evidence="2" id="KW-0732">Signal</keyword>
<sequence length="424" mass="45104">MCVRSRALALAVALALLPASALHAAPPARTLTLSQALNRAVAASPGLTAADREIRAAAGRGLQSTARPNPELAFEVDNAFGSRSKRNLDAAETTLQISQLFELGGKRGARIAAASAEIDAARWDRAATRLQVLAETAEVFARAAGAQRRVAELEDQVADLDRLTPLLQKRVDAGASSGAEISRGRLATEIARVELGKAKAGFLSARRELAVLIGEATPSFARVGGDIRRIGAPPAFDRLLGRALENPQITRFTAVKAQRRALLAAAQAKAVPDITAGVGWRHYREDKSNAAVVSLSVPLPLFDRNQGGIYEAQETVAKTDAERNVARNGLIILVGRAYESLRASYDEARLLRANVLPVAREAYESIRTGYGEGRYTLLELLDAQAALSEASLREIDALIAFHSTLASLEGLTGTALVLSTKDKP</sequence>
<dbReference type="PANTHER" id="PTHR30203:SF24">
    <property type="entry name" value="BLR4935 PROTEIN"/>
    <property type="match status" value="1"/>
</dbReference>
<evidence type="ECO:0000313" key="4">
    <source>
        <dbReference type="EMBL" id="MBM7851038.1"/>
    </source>
</evidence>
<dbReference type="GO" id="GO:0015562">
    <property type="term" value="F:efflux transmembrane transporter activity"/>
    <property type="evidence" value="ECO:0007669"/>
    <property type="project" value="InterPro"/>
</dbReference>
<gene>
    <name evidence="3" type="ORF">GCM10008170_01140</name>
    <name evidence="4" type="ORF">JOD31_001263</name>
</gene>
<protein>
    <submittedName>
        <fullName evidence="4">Cobalt-zinc-cadmium efflux system outer membrane protein</fullName>
    </submittedName>
    <submittedName>
        <fullName evidence="3">Divalent cation transporter</fullName>
    </submittedName>
</protein>
<evidence type="ECO:0000313" key="6">
    <source>
        <dbReference type="Proteomes" id="UP001143400"/>
    </source>
</evidence>
<reference evidence="3" key="3">
    <citation type="submission" date="2023-01" db="EMBL/GenBank/DDBJ databases">
        <authorList>
            <person name="Sun Q."/>
            <person name="Evtushenko L."/>
        </authorList>
    </citation>
    <scope>NUCLEOTIDE SEQUENCE</scope>
    <source>
        <strain evidence="3">VKM B-1606</strain>
    </source>
</reference>
<reference evidence="4 5" key="2">
    <citation type="submission" date="2021-01" db="EMBL/GenBank/DDBJ databases">
        <title>Genomic Encyclopedia of Type Strains, Phase IV (KMG-IV): sequencing the most valuable type-strain genomes for metagenomic binning, comparative biology and taxonomic classification.</title>
        <authorList>
            <person name="Goeker M."/>
        </authorList>
    </citation>
    <scope>NUCLEOTIDE SEQUENCE [LARGE SCALE GENOMIC DNA]</scope>
    <source>
        <strain evidence="4 5">DSM 6130</strain>
    </source>
</reference>
<organism evidence="3 6">
    <name type="scientific">Methylopila capsulata</name>
    <dbReference type="NCBI Taxonomy" id="61654"/>
    <lineage>
        <taxon>Bacteria</taxon>
        <taxon>Pseudomonadati</taxon>
        <taxon>Pseudomonadota</taxon>
        <taxon>Alphaproteobacteria</taxon>
        <taxon>Hyphomicrobiales</taxon>
        <taxon>Methylopilaceae</taxon>
        <taxon>Methylopila</taxon>
    </lineage>
</organism>
<dbReference type="Gene3D" id="1.20.1600.10">
    <property type="entry name" value="Outer membrane efflux proteins (OEP)"/>
    <property type="match status" value="1"/>
</dbReference>
<feature type="signal peptide" evidence="2">
    <location>
        <begin position="1"/>
        <end position="24"/>
    </location>
</feature>
<evidence type="ECO:0000313" key="5">
    <source>
        <dbReference type="Proteomes" id="UP000758856"/>
    </source>
</evidence>
<accession>A0A9W6IRP0</accession>
<dbReference type="InterPro" id="IPR010131">
    <property type="entry name" value="MdtP/NodT-like"/>
</dbReference>
<dbReference type="AlphaFoldDB" id="A0A9W6IRP0"/>
<evidence type="ECO:0000256" key="2">
    <source>
        <dbReference type="SAM" id="SignalP"/>
    </source>
</evidence>
<dbReference type="Proteomes" id="UP001143400">
    <property type="component" value="Unassembled WGS sequence"/>
</dbReference>
<dbReference type="InterPro" id="IPR003423">
    <property type="entry name" value="OMP_efflux"/>
</dbReference>
<dbReference type="RefSeq" id="WP_204949463.1">
    <property type="nucleotide sequence ID" value="NZ_BSFF01000001.1"/>
</dbReference>
<dbReference type="PANTHER" id="PTHR30203">
    <property type="entry name" value="OUTER MEMBRANE CATION EFFLUX PROTEIN"/>
    <property type="match status" value="1"/>
</dbReference>
<reference evidence="3" key="1">
    <citation type="journal article" date="2014" name="Int. J. Syst. Evol. Microbiol.">
        <title>Complete genome sequence of Corynebacterium casei LMG S-19264T (=DSM 44701T), isolated from a smear-ripened cheese.</title>
        <authorList>
            <consortium name="US DOE Joint Genome Institute (JGI-PGF)"/>
            <person name="Walter F."/>
            <person name="Albersmeier A."/>
            <person name="Kalinowski J."/>
            <person name="Ruckert C."/>
        </authorList>
    </citation>
    <scope>NUCLEOTIDE SEQUENCE</scope>
    <source>
        <strain evidence="3">VKM B-1606</strain>
    </source>
</reference>
<evidence type="ECO:0000313" key="3">
    <source>
        <dbReference type="EMBL" id="GLK54095.1"/>
    </source>
</evidence>
<feature type="chain" id="PRO_5040873897" evidence="2">
    <location>
        <begin position="25"/>
        <end position="424"/>
    </location>
</feature>
<dbReference type="SUPFAM" id="SSF56954">
    <property type="entry name" value="Outer membrane efflux proteins (OEP)"/>
    <property type="match status" value="1"/>
</dbReference>
<dbReference type="EMBL" id="BSFF01000001">
    <property type="protein sequence ID" value="GLK54095.1"/>
    <property type="molecule type" value="Genomic_DNA"/>
</dbReference>
<name>A0A9W6IRP0_9HYPH</name>
<dbReference type="EMBL" id="JAFBCY010000002">
    <property type="protein sequence ID" value="MBM7851038.1"/>
    <property type="molecule type" value="Genomic_DNA"/>
</dbReference>
<dbReference type="Proteomes" id="UP000758856">
    <property type="component" value="Unassembled WGS sequence"/>
</dbReference>
<evidence type="ECO:0000256" key="1">
    <source>
        <dbReference type="ARBA" id="ARBA00007613"/>
    </source>
</evidence>
<dbReference type="Pfam" id="PF02321">
    <property type="entry name" value="OEP"/>
    <property type="match status" value="2"/>
</dbReference>